<keyword evidence="2 4" id="KW-0503">Monooxygenase</keyword>
<dbReference type="RefSeq" id="WP_129172032.1">
    <property type="nucleotide sequence ID" value="NZ_JACCBI010000001.1"/>
</dbReference>
<reference evidence="4 7" key="2">
    <citation type="submission" date="2020-07" db="EMBL/GenBank/DDBJ databases">
        <title>Sequencing the genomes of 1000 actinobacteria strains.</title>
        <authorList>
            <person name="Klenk H.-P."/>
        </authorList>
    </citation>
    <scope>NUCLEOTIDE SEQUENCE [LARGE SCALE GENOMIC DNA]</scope>
    <source>
        <strain evidence="4 7">DSM 23870</strain>
    </source>
</reference>
<dbReference type="AlphaFoldDB" id="A0A4Q2M8Q8"/>
<evidence type="ECO:0000256" key="1">
    <source>
        <dbReference type="ARBA" id="ARBA00023002"/>
    </source>
</evidence>
<comment type="caution">
    <text evidence="5">The sequence shown here is derived from an EMBL/GenBank/DDBJ whole genome shotgun (WGS) entry which is preliminary data.</text>
</comment>
<dbReference type="InterPro" id="IPR050766">
    <property type="entry name" value="Bact_Lucif_Oxidored"/>
</dbReference>
<keyword evidence="6" id="KW-1185">Reference proteome</keyword>
<proteinExistence type="predicted"/>
<organism evidence="5 6">
    <name type="scientific">Agromyces atrinae</name>
    <dbReference type="NCBI Taxonomy" id="592376"/>
    <lineage>
        <taxon>Bacteria</taxon>
        <taxon>Bacillati</taxon>
        <taxon>Actinomycetota</taxon>
        <taxon>Actinomycetes</taxon>
        <taxon>Micrococcales</taxon>
        <taxon>Microbacteriaceae</taxon>
        <taxon>Agromyces</taxon>
    </lineage>
</organism>
<dbReference type="InterPro" id="IPR036661">
    <property type="entry name" value="Luciferase-like_sf"/>
</dbReference>
<evidence type="ECO:0000313" key="5">
    <source>
        <dbReference type="EMBL" id="RXZ87767.1"/>
    </source>
</evidence>
<dbReference type="GO" id="GO:0004497">
    <property type="term" value="F:monooxygenase activity"/>
    <property type="evidence" value="ECO:0007669"/>
    <property type="project" value="UniProtKB-KW"/>
</dbReference>
<evidence type="ECO:0000313" key="7">
    <source>
        <dbReference type="Proteomes" id="UP000581087"/>
    </source>
</evidence>
<dbReference type="PANTHER" id="PTHR30137:SF8">
    <property type="entry name" value="BLR5498 PROTEIN"/>
    <property type="match status" value="1"/>
</dbReference>
<dbReference type="GO" id="GO:0016705">
    <property type="term" value="F:oxidoreductase activity, acting on paired donors, with incorporation or reduction of molecular oxygen"/>
    <property type="evidence" value="ECO:0007669"/>
    <property type="project" value="InterPro"/>
</dbReference>
<dbReference type="GO" id="GO:0005829">
    <property type="term" value="C:cytosol"/>
    <property type="evidence" value="ECO:0007669"/>
    <property type="project" value="TreeGrafter"/>
</dbReference>
<dbReference type="EMBL" id="SDPM01000001">
    <property type="protein sequence ID" value="RXZ87767.1"/>
    <property type="molecule type" value="Genomic_DNA"/>
</dbReference>
<keyword evidence="1" id="KW-0560">Oxidoreductase</keyword>
<dbReference type="EMBL" id="JACCBI010000001">
    <property type="protein sequence ID" value="NYD68085.1"/>
    <property type="molecule type" value="Genomic_DNA"/>
</dbReference>
<sequence length="323" mass="33753">MRFGAGLWCLQATATAPRPHGRAYATLLDDARHLEQCGYESLWLSEHHFFYDGYCPSLLPVASAVLAATSTLRVGTGMMLMPLQDADRAARVAAGIAERHHGRLDVGMGLGYRDIEFDGKGLSRRDRVARLGAGIERMSELAVPAGAALWGGSATPKGAARLGSKGLGIVLSGANPLPLVAELAAAHAEGWESAGRPGGVKPPVAALRNVWLTSDPHERAAALDWQRASYVLYAGLGWSVAARDSTPTMDFLRDTDRAIEDAVATTIAGDAAEVIDGLEAVAAAGVDMTIFRVVLEGAPTEAVRSVLAGLADKVVPQLAGVAA</sequence>
<evidence type="ECO:0000256" key="2">
    <source>
        <dbReference type="ARBA" id="ARBA00023033"/>
    </source>
</evidence>
<dbReference type="SUPFAM" id="SSF51679">
    <property type="entry name" value="Bacterial luciferase-like"/>
    <property type="match status" value="1"/>
</dbReference>
<evidence type="ECO:0000259" key="3">
    <source>
        <dbReference type="Pfam" id="PF00296"/>
    </source>
</evidence>
<dbReference type="Proteomes" id="UP000292686">
    <property type="component" value="Unassembled WGS sequence"/>
</dbReference>
<dbReference type="PANTHER" id="PTHR30137">
    <property type="entry name" value="LUCIFERASE-LIKE MONOOXYGENASE"/>
    <property type="match status" value="1"/>
</dbReference>
<dbReference type="Gene3D" id="3.20.20.30">
    <property type="entry name" value="Luciferase-like domain"/>
    <property type="match status" value="2"/>
</dbReference>
<dbReference type="Proteomes" id="UP000581087">
    <property type="component" value="Unassembled WGS sequence"/>
</dbReference>
<reference evidence="5 6" key="1">
    <citation type="submission" date="2019-01" db="EMBL/GenBank/DDBJ databases">
        <title>Agromyces.</title>
        <authorList>
            <person name="Li J."/>
        </authorList>
    </citation>
    <scope>NUCLEOTIDE SEQUENCE [LARGE SCALE GENOMIC DNA]</scope>
    <source>
        <strain evidence="5 6">DSM 23870</strain>
    </source>
</reference>
<name>A0A4Q2M8Q8_9MICO</name>
<dbReference type="OrthoDB" id="7903015at2"/>
<accession>A0A4Q2M8Q8</accession>
<feature type="domain" description="Luciferase-like" evidence="3">
    <location>
        <begin position="9"/>
        <end position="287"/>
    </location>
</feature>
<evidence type="ECO:0000313" key="6">
    <source>
        <dbReference type="Proteomes" id="UP000292686"/>
    </source>
</evidence>
<dbReference type="InterPro" id="IPR011251">
    <property type="entry name" value="Luciferase-like_dom"/>
</dbReference>
<protein>
    <submittedName>
        <fullName evidence="4">Alkanesulfonate monooxygenase SsuD/methylene tetrahydromethanopterin reductase-like flavin-dependent oxidoreductase (Luciferase family)</fullName>
    </submittedName>
    <submittedName>
        <fullName evidence="5">LLM class flavin-dependent oxidoreductase</fullName>
    </submittedName>
</protein>
<dbReference type="Pfam" id="PF00296">
    <property type="entry name" value="Bac_luciferase"/>
    <property type="match status" value="1"/>
</dbReference>
<gene>
    <name evidence="4" type="ORF">BJ972_002604</name>
    <name evidence="5" type="ORF">ESP50_00740</name>
</gene>
<evidence type="ECO:0000313" key="4">
    <source>
        <dbReference type="EMBL" id="NYD68085.1"/>
    </source>
</evidence>